<dbReference type="Proteomes" id="UP000184315">
    <property type="component" value="Unassembled WGS sequence"/>
</dbReference>
<dbReference type="AlphaFoldDB" id="A0A1J1LT55"/>
<gene>
    <name evidence="2" type="ORF">PL9214670024</name>
</gene>
<accession>A0A1J1LT55</accession>
<feature type="region of interest" description="Disordered" evidence="1">
    <location>
        <begin position="332"/>
        <end position="390"/>
    </location>
</feature>
<evidence type="ECO:0000313" key="2">
    <source>
        <dbReference type="EMBL" id="CUR35398.1"/>
    </source>
</evidence>
<keyword evidence="3" id="KW-1185">Reference proteome</keyword>
<protein>
    <submittedName>
        <fullName evidence="2">Uncharacterized protein</fullName>
    </submittedName>
</protein>
<evidence type="ECO:0000256" key="1">
    <source>
        <dbReference type="SAM" id="MobiDB-lite"/>
    </source>
</evidence>
<dbReference type="RefSeq" id="WP_072722377.1">
    <property type="nucleotide sequence ID" value="NZ_LN889815.1"/>
</dbReference>
<dbReference type="STRING" id="671072.PL9214670024"/>
<sequence>MSNWASLVYGRTYEVDFRFITIPDDFTVENKDWAWDYIRVTTRTAENLANNPRWVLFKNECHCVVGVTCMVRELIGQSTDKSSENLTKDSKGRPLYIFIGYVAKVNELHGLPPIMPYGNLDIFKPLYDYVRDHWLVKSYEAASKTPFLSEYRELSYSPKAVTDFDRQYFTLNTKDVQSVDLWPDLADARQNLWIAASEYIVNFPDESMSLCLGLANQKDASSGPFLNVTATSIKQKQRTSKFIESPMEHREISQPPSTRGQANVVREAAQKKPRKIAVEPVELMGVGIGAWLVSRIAGIPGLLIGGGIGWIAAGSLTGKGIGGKMVQKTRQLLGSGEGTNPYSEKRQSERSRRYSQFDEQEDLGYGFRSTNKKNRPNLSENSQGEDSEWF</sequence>
<reference evidence="3" key="1">
    <citation type="submission" date="2015-10" db="EMBL/GenBank/DDBJ databases">
        <authorList>
            <person name="Regsiter A."/>
            <person name="william w."/>
        </authorList>
    </citation>
    <scope>NUCLEOTIDE SEQUENCE [LARGE SCALE GENOMIC DNA]</scope>
</reference>
<name>A0A1J1LT55_9CYAN</name>
<proteinExistence type="predicted"/>
<feature type="compositionally biased region" description="Polar residues" evidence="1">
    <location>
        <begin position="332"/>
        <end position="342"/>
    </location>
</feature>
<dbReference type="EMBL" id="CZDF01000174">
    <property type="protein sequence ID" value="CUR35398.1"/>
    <property type="molecule type" value="Genomic_DNA"/>
</dbReference>
<dbReference type="OrthoDB" id="516471at2"/>
<organism evidence="2 3">
    <name type="scientific">Planktothrix tepida PCC 9214</name>
    <dbReference type="NCBI Taxonomy" id="671072"/>
    <lineage>
        <taxon>Bacteria</taxon>
        <taxon>Bacillati</taxon>
        <taxon>Cyanobacteriota</taxon>
        <taxon>Cyanophyceae</taxon>
        <taxon>Oscillatoriophycideae</taxon>
        <taxon>Oscillatoriales</taxon>
        <taxon>Microcoleaceae</taxon>
        <taxon>Planktothrix</taxon>
    </lineage>
</organism>
<evidence type="ECO:0000313" key="3">
    <source>
        <dbReference type="Proteomes" id="UP000184315"/>
    </source>
</evidence>
<feature type="compositionally biased region" description="Basic and acidic residues" evidence="1">
    <location>
        <begin position="343"/>
        <end position="356"/>
    </location>
</feature>